<dbReference type="Proteomes" id="UP000054359">
    <property type="component" value="Unassembled WGS sequence"/>
</dbReference>
<dbReference type="OrthoDB" id="6747053at2759"/>
<evidence type="ECO:0000313" key="2">
    <source>
        <dbReference type="Proteomes" id="UP000054359"/>
    </source>
</evidence>
<protein>
    <submittedName>
        <fullName evidence="1">Uncharacterized protein</fullName>
    </submittedName>
</protein>
<feature type="non-terminal residue" evidence="1">
    <location>
        <position position="124"/>
    </location>
</feature>
<dbReference type="EMBL" id="KK113525">
    <property type="protein sequence ID" value="KFM60383.1"/>
    <property type="molecule type" value="Genomic_DNA"/>
</dbReference>
<name>A0A087T5J4_STEMI</name>
<gene>
    <name evidence="1" type="ORF">X975_12705</name>
</gene>
<evidence type="ECO:0000313" key="1">
    <source>
        <dbReference type="EMBL" id="KFM60383.1"/>
    </source>
</evidence>
<reference evidence="1 2" key="1">
    <citation type="submission" date="2013-11" db="EMBL/GenBank/DDBJ databases">
        <title>Genome sequencing of Stegodyphus mimosarum.</title>
        <authorList>
            <person name="Bechsgaard J."/>
        </authorList>
    </citation>
    <scope>NUCLEOTIDE SEQUENCE [LARGE SCALE GENOMIC DNA]</scope>
</reference>
<organism evidence="1 2">
    <name type="scientific">Stegodyphus mimosarum</name>
    <name type="common">African social velvet spider</name>
    <dbReference type="NCBI Taxonomy" id="407821"/>
    <lineage>
        <taxon>Eukaryota</taxon>
        <taxon>Metazoa</taxon>
        <taxon>Ecdysozoa</taxon>
        <taxon>Arthropoda</taxon>
        <taxon>Chelicerata</taxon>
        <taxon>Arachnida</taxon>
        <taxon>Araneae</taxon>
        <taxon>Araneomorphae</taxon>
        <taxon>Entelegynae</taxon>
        <taxon>Eresoidea</taxon>
        <taxon>Eresidae</taxon>
        <taxon>Stegodyphus</taxon>
    </lineage>
</organism>
<dbReference type="AlphaFoldDB" id="A0A087T5J4"/>
<proteinExistence type="predicted"/>
<accession>A0A087T5J4</accession>
<keyword evidence="2" id="KW-1185">Reference proteome</keyword>
<sequence>MEGLTKTLQKMREIPMEYWIEESKSAAEKIEVEPILTNKRILKCKRQFDELCEDKSRTLHPVQLFSNAIKIVFDRIVAEIKTTVNSAATLNSNFAFLNVCEILNMSIEELHLLITYHIHNIIYS</sequence>